<dbReference type="AlphaFoldDB" id="A0A9P5D4W8"/>
<comment type="caution">
    <text evidence="2">The sequence shown here is derived from an EMBL/GenBank/DDBJ whole genome shotgun (WGS) entry which is preliminary data.</text>
</comment>
<feature type="region of interest" description="Disordered" evidence="1">
    <location>
        <begin position="708"/>
        <end position="742"/>
    </location>
</feature>
<evidence type="ECO:0000313" key="2">
    <source>
        <dbReference type="EMBL" id="KAF4123185.1"/>
    </source>
</evidence>
<feature type="compositionally biased region" description="Polar residues" evidence="1">
    <location>
        <begin position="1"/>
        <end position="25"/>
    </location>
</feature>
<feature type="region of interest" description="Disordered" evidence="1">
    <location>
        <begin position="1"/>
        <end position="26"/>
    </location>
</feature>
<sequence>MPTPVKNSNTLSEGRKSQSTTSGRTSIFGKYYPHRIRPWDDFRHACHDAFERVRAVLGDSSRLPSIMDVDAAKRSVDEQLPLAFLDSEHFRNEAKTSFVIHEALERPAQHVMNAYLEAVGSQVRLYFDNRSAGWQARVRPPADAARSEASSSVQVSDERNAGVVAQKPGVTTQPDCLVLASTMPSPPAETAGEGQREHAGRPRSVYRVLMGEHKSVHRIRAQALSRFNHTPLPEDIMVQLAKVNNKTLHGRQHSGGSPSDVNTMPAPRLLPGQIYFINALTQTFHYMVTSGVEYSFLASGETLTFLRLSGDDPTTLSVHTEAFPQHRQTMSQMGMGGIHELPISRLCGLCMLAFESTPEPPRQRSMNVFRLALFPELPPSHQPRPSLQSGPSSSPQRDDNDDHDDGHDDDHDIDTDTGDRGHGSPSNADGSSSSRPQPSVYQPPKSSPLKLKDKDRKKRRITSPSLPSPFDPSTFRPIRPYCTQACLRGLLRGENVDRGCPNVLLHLEAQRHACHPKGPRWARRHAITGDELRELVRHQLLENSELDCQCLLDDGARGAIGCLFKITVTGFGYTLVAKGVETLHSRRLRHEMRVYDKLDTQQGLLIPVCLGTIKLFLPYPMVNCTLITHMLLMSYAGEPLYRESSRQALERAGIDVDEEERRTIQELQAVGLTDGDDISNGNVMWCAETKRVMKIDFDQAYVSTVNSDQVRETSTTSSGSTTGDGLLPSAEPDDDWRGFRDSSSLHSTVDCLLLA</sequence>
<feature type="region of interest" description="Disordered" evidence="1">
    <location>
        <begin position="376"/>
        <end position="474"/>
    </location>
</feature>
<evidence type="ECO:0000313" key="3">
    <source>
        <dbReference type="Proteomes" id="UP000749293"/>
    </source>
</evidence>
<keyword evidence="3" id="KW-1185">Reference proteome</keyword>
<feature type="compositionally biased region" description="Low complexity" evidence="1">
    <location>
        <begin position="423"/>
        <end position="434"/>
    </location>
</feature>
<accession>A0A9P5D4W8</accession>
<dbReference type="RefSeq" id="XP_035321837.1">
    <property type="nucleotide sequence ID" value="XM_035468703.1"/>
</dbReference>
<feature type="compositionally biased region" description="Low complexity" evidence="1">
    <location>
        <begin position="383"/>
        <end position="395"/>
    </location>
</feature>
<feature type="compositionally biased region" description="Low complexity" evidence="1">
    <location>
        <begin position="713"/>
        <end position="723"/>
    </location>
</feature>
<feature type="compositionally biased region" description="Basic and acidic residues" evidence="1">
    <location>
        <begin position="396"/>
        <end position="410"/>
    </location>
</feature>
<name>A0A9P5D4W8_9HYPO</name>
<evidence type="ECO:0000256" key="1">
    <source>
        <dbReference type="SAM" id="MobiDB-lite"/>
    </source>
</evidence>
<reference evidence="2" key="1">
    <citation type="submission" date="2020-03" db="EMBL/GenBank/DDBJ databases">
        <title>Site-based positive gene gene selection in Geosmithia morbida across the United States reveals a broad range of putative effectors and factors for local host and environmental adapation.</title>
        <authorList>
            <person name="Onufrak A."/>
            <person name="Murdoch R.W."/>
            <person name="Gazis R."/>
            <person name="Huff M."/>
            <person name="Staton M."/>
            <person name="Klingeman W."/>
            <person name="Hadziabdic D."/>
        </authorList>
    </citation>
    <scope>NUCLEOTIDE SEQUENCE</scope>
    <source>
        <strain evidence="2">1262</strain>
    </source>
</reference>
<dbReference type="Proteomes" id="UP000749293">
    <property type="component" value="Unassembled WGS sequence"/>
</dbReference>
<protein>
    <submittedName>
        <fullName evidence="2">Uncharacterized protein</fullName>
    </submittedName>
</protein>
<dbReference type="OrthoDB" id="2156052at2759"/>
<dbReference type="EMBL" id="JAANYQ010000007">
    <property type="protein sequence ID" value="KAF4123185.1"/>
    <property type="molecule type" value="Genomic_DNA"/>
</dbReference>
<organism evidence="2 3">
    <name type="scientific">Geosmithia morbida</name>
    <dbReference type="NCBI Taxonomy" id="1094350"/>
    <lineage>
        <taxon>Eukaryota</taxon>
        <taxon>Fungi</taxon>
        <taxon>Dikarya</taxon>
        <taxon>Ascomycota</taxon>
        <taxon>Pezizomycotina</taxon>
        <taxon>Sordariomycetes</taxon>
        <taxon>Hypocreomycetidae</taxon>
        <taxon>Hypocreales</taxon>
        <taxon>Bionectriaceae</taxon>
        <taxon>Geosmithia</taxon>
    </lineage>
</organism>
<gene>
    <name evidence="2" type="ORF">GMORB2_6735</name>
</gene>
<proteinExistence type="predicted"/>
<dbReference type="GeneID" id="55972958"/>